<evidence type="ECO:0000259" key="7">
    <source>
        <dbReference type="PROSITE" id="PS00624"/>
    </source>
</evidence>
<dbReference type="PIRSF" id="PIRSF000137">
    <property type="entry name" value="Alcohol_oxidase"/>
    <property type="match status" value="1"/>
</dbReference>
<keyword evidence="6" id="KW-0812">Transmembrane</keyword>
<dbReference type="Pfam" id="PF00732">
    <property type="entry name" value="GMC_oxred_N"/>
    <property type="match status" value="1"/>
</dbReference>
<evidence type="ECO:0000256" key="1">
    <source>
        <dbReference type="ARBA" id="ARBA00001974"/>
    </source>
</evidence>
<evidence type="ECO:0000313" key="9">
    <source>
        <dbReference type="RefSeq" id="XP_028028027.1"/>
    </source>
</evidence>
<evidence type="ECO:0000313" key="8">
    <source>
        <dbReference type="Proteomes" id="UP000504629"/>
    </source>
</evidence>
<dbReference type="AlphaFoldDB" id="A0A6J2JG73"/>
<dbReference type="InterPro" id="IPR000172">
    <property type="entry name" value="GMC_OxRdtase_N"/>
</dbReference>
<dbReference type="InterPro" id="IPR007867">
    <property type="entry name" value="GMC_OxRtase_C"/>
</dbReference>
<keyword evidence="6" id="KW-1133">Transmembrane helix</keyword>
<dbReference type="GO" id="GO:0016614">
    <property type="term" value="F:oxidoreductase activity, acting on CH-OH group of donors"/>
    <property type="evidence" value="ECO:0007669"/>
    <property type="project" value="InterPro"/>
</dbReference>
<feature type="domain" description="Glucose-methanol-choline oxidoreductase N-terminal" evidence="7">
    <location>
        <begin position="270"/>
        <end position="284"/>
    </location>
</feature>
<dbReference type="SUPFAM" id="SSF54373">
    <property type="entry name" value="FAD-linked reductases, C-terminal domain"/>
    <property type="match status" value="1"/>
</dbReference>
<dbReference type="Gene3D" id="3.30.560.10">
    <property type="entry name" value="Glucose Oxidase, domain 3"/>
    <property type="match status" value="1"/>
</dbReference>
<dbReference type="InterPro" id="IPR012132">
    <property type="entry name" value="GMC_OxRdtase"/>
</dbReference>
<dbReference type="Gene3D" id="3.50.50.60">
    <property type="entry name" value="FAD/NAD(P)-binding domain"/>
    <property type="match status" value="1"/>
</dbReference>
<protein>
    <submittedName>
        <fullName evidence="9">Glucose dehydrogenase [FAD, quinone]-like</fullName>
    </submittedName>
</protein>
<dbReference type="GeneID" id="114241400"/>
<accession>A0A6J2JG73</accession>
<dbReference type="PROSITE" id="PS00624">
    <property type="entry name" value="GMC_OXRED_2"/>
    <property type="match status" value="1"/>
</dbReference>
<dbReference type="InterPro" id="IPR036188">
    <property type="entry name" value="FAD/NAD-bd_sf"/>
</dbReference>
<feature type="transmembrane region" description="Helical" evidence="6">
    <location>
        <begin position="7"/>
        <end position="28"/>
    </location>
</feature>
<keyword evidence="6" id="KW-0472">Membrane</keyword>
<comment type="similarity">
    <text evidence="2">Belongs to the GMC oxidoreductase family.</text>
</comment>
<dbReference type="Proteomes" id="UP000504629">
    <property type="component" value="Unplaced"/>
</dbReference>
<dbReference type="OrthoDB" id="5428259at2759"/>
<dbReference type="PANTHER" id="PTHR11552">
    <property type="entry name" value="GLUCOSE-METHANOL-CHOLINE GMC OXIDOREDUCTASE"/>
    <property type="match status" value="1"/>
</dbReference>
<comment type="cofactor">
    <cofactor evidence="1 5">
        <name>FAD</name>
        <dbReference type="ChEBI" id="CHEBI:57692"/>
    </cofactor>
</comment>
<dbReference type="SUPFAM" id="SSF51905">
    <property type="entry name" value="FAD/NAD(P)-binding domain"/>
    <property type="match status" value="1"/>
</dbReference>
<proteinExistence type="inferred from homology"/>
<evidence type="ECO:0000256" key="3">
    <source>
        <dbReference type="ARBA" id="ARBA00022630"/>
    </source>
</evidence>
<feature type="binding site" evidence="5">
    <location>
        <position position="235"/>
    </location>
    <ligand>
        <name>FAD</name>
        <dbReference type="ChEBI" id="CHEBI:57692"/>
    </ligand>
</feature>
<dbReference type="KEGG" id="bman:114241400"/>
<sequence length="596" mass="66986">MNFSYCVQFFIFSVCVHIVTLFTYIIYYSDIFASIYLKTVETEYDYIIVGSGTAGSIIAHRIATETNYTYIVLEAGSKGHGLLDIPVLSPFLHKSVYDWNYETSPQENACWGMVDHKCRLPQGKIVGGSSKLNNMVHVRGNISHYAVWFHRKYSNDYIKKQFEFVEKHFLHLDDLQYESKLADSVLNAATELGYKILESEFDLGFTKSLLSQRNGKRWSTSDNLDMSKVFSNFLVEEIIFIGNTAVGVKCSLSNQKIQMYAKKGVILSAGTLNTPKILQLSGIGPAHILKSLGIPIVKDLPVGKNLQDHVTTGLDLVLFNKTVSISALDMINPINAIKYFIYGTGSFTSPGCEILGFLSTKKLATPNIQFMILPVGLSSDRGSLLKNILGIKNNVWNNYFNRINKYAATILPIVLHPKSKGTVYINSTDPRLPPVIDPKYLSSTVDRRTLIDGLKLIKEFVNTESMKKIGATLNEIKFPGCEDHVLFTDEYFNCYIKHLTLSSYHPIGTCSMGPPTSKNSVVDTSFNVIGVNRLYVVDASVLPTMPSGNINAAVAMMASLFFETNFKSEQRMFTEVLNYCYVYDWFIEYVFRICLK</sequence>
<keyword evidence="8" id="KW-1185">Reference proteome</keyword>
<evidence type="ECO:0000256" key="4">
    <source>
        <dbReference type="ARBA" id="ARBA00022827"/>
    </source>
</evidence>
<gene>
    <name evidence="9" type="primary">LOC114241400</name>
</gene>
<name>A0A6J2JG73_BOMMA</name>
<organism evidence="8 9">
    <name type="scientific">Bombyx mandarina</name>
    <name type="common">Wild silk moth</name>
    <name type="synonym">Wild silkworm</name>
    <dbReference type="NCBI Taxonomy" id="7092"/>
    <lineage>
        <taxon>Eukaryota</taxon>
        <taxon>Metazoa</taxon>
        <taxon>Ecdysozoa</taxon>
        <taxon>Arthropoda</taxon>
        <taxon>Hexapoda</taxon>
        <taxon>Insecta</taxon>
        <taxon>Pterygota</taxon>
        <taxon>Neoptera</taxon>
        <taxon>Endopterygota</taxon>
        <taxon>Lepidoptera</taxon>
        <taxon>Glossata</taxon>
        <taxon>Ditrysia</taxon>
        <taxon>Bombycoidea</taxon>
        <taxon>Bombycidae</taxon>
        <taxon>Bombycinae</taxon>
        <taxon>Bombyx</taxon>
    </lineage>
</organism>
<evidence type="ECO:0000256" key="6">
    <source>
        <dbReference type="SAM" id="Phobius"/>
    </source>
</evidence>
<dbReference type="Pfam" id="PF05199">
    <property type="entry name" value="GMC_oxred_C"/>
    <property type="match status" value="1"/>
</dbReference>
<reference evidence="9" key="1">
    <citation type="submission" date="2025-08" db="UniProtKB">
        <authorList>
            <consortium name="RefSeq"/>
        </authorList>
    </citation>
    <scope>IDENTIFICATION</scope>
    <source>
        <tissue evidence="9">Silk gland</tissue>
    </source>
</reference>
<evidence type="ECO:0000256" key="5">
    <source>
        <dbReference type="PIRSR" id="PIRSR000137-2"/>
    </source>
</evidence>
<evidence type="ECO:0000256" key="2">
    <source>
        <dbReference type="ARBA" id="ARBA00010790"/>
    </source>
</evidence>
<dbReference type="RefSeq" id="XP_028028027.1">
    <property type="nucleotide sequence ID" value="XM_028172226.1"/>
</dbReference>
<dbReference type="PANTHER" id="PTHR11552:SF147">
    <property type="entry name" value="CHOLINE DEHYDROGENASE, MITOCHONDRIAL"/>
    <property type="match status" value="1"/>
</dbReference>
<keyword evidence="3" id="KW-0285">Flavoprotein</keyword>
<feature type="binding site" evidence="5">
    <location>
        <begin position="133"/>
        <end position="136"/>
    </location>
    <ligand>
        <name>FAD</name>
        <dbReference type="ChEBI" id="CHEBI:57692"/>
    </ligand>
</feature>
<keyword evidence="4 5" id="KW-0274">FAD</keyword>
<dbReference type="GO" id="GO:0050660">
    <property type="term" value="F:flavin adenine dinucleotide binding"/>
    <property type="evidence" value="ECO:0007669"/>
    <property type="project" value="InterPro"/>
</dbReference>